<evidence type="ECO:0000313" key="2">
    <source>
        <dbReference type="Proteomes" id="UP000199058"/>
    </source>
</evidence>
<organism evidence="1 2">
    <name type="scientific">Marinospirillum celere</name>
    <dbReference type="NCBI Taxonomy" id="1122252"/>
    <lineage>
        <taxon>Bacteria</taxon>
        <taxon>Pseudomonadati</taxon>
        <taxon>Pseudomonadota</taxon>
        <taxon>Gammaproteobacteria</taxon>
        <taxon>Oceanospirillales</taxon>
        <taxon>Oceanospirillaceae</taxon>
        <taxon>Marinospirillum</taxon>
    </lineage>
</organism>
<accession>A0A1I1GRW3</accession>
<reference evidence="1 2" key="1">
    <citation type="submission" date="2016-10" db="EMBL/GenBank/DDBJ databases">
        <authorList>
            <person name="de Groot N.N."/>
        </authorList>
    </citation>
    <scope>NUCLEOTIDE SEQUENCE [LARGE SCALE GENOMIC DNA]</scope>
    <source>
        <strain evidence="1 2">DSM 18438</strain>
    </source>
</reference>
<dbReference type="STRING" id="1122252.SAMN05660443_1592"/>
<protein>
    <submittedName>
        <fullName evidence="1">Uncharacterized protein</fullName>
    </submittedName>
</protein>
<keyword evidence="2" id="KW-1185">Reference proteome</keyword>
<proteinExistence type="predicted"/>
<dbReference type="EMBL" id="FOLH01000003">
    <property type="protein sequence ID" value="SFC14231.1"/>
    <property type="molecule type" value="Genomic_DNA"/>
</dbReference>
<dbReference type="Proteomes" id="UP000199058">
    <property type="component" value="Unassembled WGS sequence"/>
</dbReference>
<dbReference type="AlphaFoldDB" id="A0A1I1GRW3"/>
<sequence length="75" mass="9046">MNNCNELMDALKSLREKKIREYLISNNRSRDSALAFHELYNKNYRAARRLFKLEFKKNNKNPRLARLIDMISEVK</sequence>
<gene>
    <name evidence="1" type="ORF">SAMN05660443_1592</name>
</gene>
<evidence type="ECO:0000313" key="1">
    <source>
        <dbReference type="EMBL" id="SFC14231.1"/>
    </source>
</evidence>
<name>A0A1I1GRW3_9GAMM</name>